<dbReference type="NCBIfam" id="TIGR01509">
    <property type="entry name" value="HAD-SF-IA-v3"/>
    <property type="match status" value="1"/>
</dbReference>
<protein>
    <submittedName>
        <fullName evidence="1">HAD family phosphatase</fullName>
    </submittedName>
</protein>
<dbReference type="EMBL" id="VAFM01000002">
    <property type="protein sequence ID" value="TKW60774.1"/>
    <property type="molecule type" value="Genomic_DNA"/>
</dbReference>
<dbReference type="SFLD" id="SFLDG01129">
    <property type="entry name" value="C1.5:_HAD__Beta-PGM__Phosphata"/>
    <property type="match status" value="1"/>
</dbReference>
<dbReference type="Proteomes" id="UP000320948">
    <property type="component" value="Unassembled WGS sequence"/>
</dbReference>
<proteinExistence type="predicted"/>
<gene>
    <name evidence="1" type="ORF">DI628_07735</name>
</gene>
<organism evidence="1 2">
    <name type="scientific">Blastochloris viridis</name>
    <name type="common">Rhodopseudomonas viridis</name>
    <dbReference type="NCBI Taxonomy" id="1079"/>
    <lineage>
        <taxon>Bacteria</taxon>
        <taxon>Pseudomonadati</taxon>
        <taxon>Pseudomonadota</taxon>
        <taxon>Alphaproteobacteria</taxon>
        <taxon>Hyphomicrobiales</taxon>
        <taxon>Blastochloridaceae</taxon>
        <taxon>Blastochloris</taxon>
    </lineage>
</organism>
<dbReference type="InterPro" id="IPR023198">
    <property type="entry name" value="PGP-like_dom2"/>
</dbReference>
<accession>A0A6N4R9H1</accession>
<evidence type="ECO:0000313" key="2">
    <source>
        <dbReference type="Proteomes" id="UP000320948"/>
    </source>
</evidence>
<dbReference type="Gene3D" id="1.10.150.240">
    <property type="entry name" value="Putative phosphatase, domain 2"/>
    <property type="match status" value="1"/>
</dbReference>
<name>A0A6N4R9H1_BLAVI</name>
<dbReference type="Gene3D" id="3.40.50.1000">
    <property type="entry name" value="HAD superfamily/HAD-like"/>
    <property type="match status" value="1"/>
</dbReference>
<dbReference type="SUPFAM" id="SSF56784">
    <property type="entry name" value="HAD-like"/>
    <property type="match status" value="1"/>
</dbReference>
<reference evidence="1 2" key="1">
    <citation type="journal article" date="2017" name="Nat. Commun.">
        <title>In situ click chemistry generation of cyclooxygenase-2 inhibitors.</title>
        <authorList>
            <person name="Bhardwaj A."/>
            <person name="Kaur J."/>
            <person name="Wuest M."/>
            <person name="Wuest F."/>
        </authorList>
    </citation>
    <scope>NUCLEOTIDE SEQUENCE [LARGE SCALE GENOMIC DNA]</scope>
    <source>
        <strain evidence="1">S2_018_000_R2_106</strain>
    </source>
</reference>
<evidence type="ECO:0000313" key="1">
    <source>
        <dbReference type="EMBL" id="TKW60774.1"/>
    </source>
</evidence>
<dbReference type="PANTHER" id="PTHR18901">
    <property type="entry name" value="2-DEOXYGLUCOSE-6-PHOSPHATE PHOSPHATASE 2"/>
    <property type="match status" value="1"/>
</dbReference>
<dbReference type="InterPro" id="IPR006439">
    <property type="entry name" value="HAD-SF_hydro_IA"/>
</dbReference>
<sequence>MTTDYPTLLPHIPLIAFDLDGTLANTEALSLPSAVETMRGFGVPVTLEYWYENLHGRSGQSLIDAIREQFGIEVDLKEFLRRRAEMVPVMFENGVEPAPGMLQALRNLVVGGQQVCICSNSTPARIAFTLEKITGQHSAGMNLPHLFEGHMYSASGADGSGKAKPAPDVYINTAVRYKADATRCIAVEDSPVGVAAAVGAGYICVGYTGLGHGDKNEVAQSLKEAGAHHIMHHWDDFIPLLKTL</sequence>
<dbReference type="AlphaFoldDB" id="A0A6N4R9H1"/>
<comment type="caution">
    <text evidence="1">The sequence shown here is derived from an EMBL/GenBank/DDBJ whole genome shotgun (WGS) entry which is preliminary data.</text>
</comment>
<dbReference type="InterPro" id="IPR023214">
    <property type="entry name" value="HAD_sf"/>
</dbReference>
<dbReference type="SFLD" id="SFLDS00003">
    <property type="entry name" value="Haloacid_Dehalogenase"/>
    <property type="match status" value="1"/>
</dbReference>
<dbReference type="InterPro" id="IPR036412">
    <property type="entry name" value="HAD-like_sf"/>
</dbReference>
<dbReference type="PANTHER" id="PTHR18901:SF38">
    <property type="entry name" value="PSEUDOURIDINE-5'-PHOSPHATASE"/>
    <property type="match status" value="1"/>
</dbReference>
<dbReference type="Pfam" id="PF00702">
    <property type="entry name" value="Hydrolase"/>
    <property type="match status" value="1"/>
</dbReference>